<evidence type="ECO:0000313" key="6">
    <source>
        <dbReference type="EMBL" id="RFS84229.1"/>
    </source>
</evidence>
<accession>A0A372GGL5</accession>
<dbReference type="GO" id="GO:0005524">
    <property type="term" value="F:ATP binding"/>
    <property type="evidence" value="ECO:0007669"/>
    <property type="project" value="UniProtKB-UniRule"/>
</dbReference>
<evidence type="ECO:0000313" key="7">
    <source>
        <dbReference type="Proteomes" id="UP000262882"/>
    </source>
</evidence>
<name>A0A372GGL5_9ACTN</name>
<keyword evidence="7" id="KW-1185">Reference proteome</keyword>
<sequence length="303" mass="32281">MDTSSGLNVVRGLRSAHDVHVTGLSRTGRHAARAFCDRLVVVPDGRERMARIRDECRAGRVDAVHPGHSTDLLALSELARRDHGVRTRTLLPPPEVVDLCGDKLRLGEALTGHGIRTVATRPLDAADTDIPVPAFVKPRYGTGSVGAAIVWDRAELPVLVRGGAAMVVQPLLRGTEVTVDYLAGHDGDLVACTPRARLRVAAGKTVVGRTLRARDFRDLVAAVITALGLRGAGNVQLFTCPEGPVVTDVNPRFAAGGLMLSAAAGVNLPLLATRLIMSASVTVPDPRAGVEMYRYETEVFDYP</sequence>
<keyword evidence="2 4" id="KW-0547">Nucleotide-binding</keyword>
<dbReference type="InterPro" id="IPR052032">
    <property type="entry name" value="ATP-dep_AA_Ligase"/>
</dbReference>
<dbReference type="Gene3D" id="3.30.1490.20">
    <property type="entry name" value="ATP-grasp fold, A domain"/>
    <property type="match status" value="1"/>
</dbReference>
<dbReference type="Pfam" id="PF15632">
    <property type="entry name" value="ATPgrasp_Ter"/>
    <property type="match status" value="1"/>
</dbReference>
<dbReference type="InterPro" id="IPR013815">
    <property type="entry name" value="ATP_grasp_subdomain_1"/>
</dbReference>
<dbReference type="PANTHER" id="PTHR43585">
    <property type="entry name" value="FUMIPYRROLE BIOSYNTHESIS PROTEIN C"/>
    <property type="match status" value="1"/>
</dbReference>
<evidence type="ECO:0000256" key="2">
    <source>
        <dbReference type="ARBA" id="ARBA00022741"/>
    </source>
</evidence>
<organism evidence="6 7">
    <name type="scientific">Actinomadura spongiicola</name>
    <dbReference type="NCBI Taxonomy" id="2303421"/>
    <lineage>
        <taxon>Bacteria</taxon>
        <taxon>Bacillati</taxon>
        <taxon>Actinomycetota</taxon>
        <taxon>Actinomycetes</taxon>
        <taxon>Streptosporangiales</taxon>
        <taxon>Thermomonosporaceae</taxon>
        <taxon>Actinomadura</taxon>
    </lineage>
</organism>
<dbReference type="PROSITE" id="PS50975">
    <property type="entry name" value="ATP_GRASP"/>
    <property type="match status" value="1"/>
</dbReference>
<reference evidence="6 7" key="1">
    <citation type="submission" date="2018-08" db="EMBL/GenBank/DDBJ databases">
        <title>Actinomadura spongicola sp. nov., isolated from marine sponge Leucetta chagosensis.</title>
        <authorList>
            <person name="Li L."/>
            <person name="Lin H.W."/>
        </authorList>
    </citation>
    <scope>NUCLEOTIDE SEQUENCE [LARGE SCALE GENOMIC DNA]</scope>
    <source>
        <strain evidence="6 7">LHW52907</strain>
    </source>
</reference>
<gene>
    <name evidence="6" type="ORF">D0T12_19020</name>
</gene>
<protein>
    <submittedName>
        <fullName evidence="6">ATP-grasp domain-containing protein</fullName>
    </submittedName>
</protein>
<keyword evidence="3 4" id="KW-0067">ATP-binding</keyword>
<evidence type="ECO:0000256" key="1">
    <source>
        <dbReference type="ARBA" id="ARBA00022598"/>
    </source>
</evidence>
<feature type="domain" description="ATP-grasp" evidence="5">
    <location>
        <begin position="107"/>
        <end position="277"/>
    </location>
</feature>
<proteinExistence type="predicted"/>
<evidence type="ECO:0000259" key="5">
    <source>
        <dbReference type="PROSITE" id="PS50975"/>
    </source>
</evidence>
<dbReference type="Proteomes" id="UP000262882">
    <property type="component" value="Unassembled WGS sequence"/>
</dbReference>
<dbReference type="InterPro" id="IPR011761">
    <property type="entry name" value="ATP-grasp"/>
</dbReference>
<dbReference type="GO" id="GO:0046872">
    <property type="term" value="F:metal ion binding"/>
    <property type="evidence" value="ECO:0007669"/>
    <property type="project" value="InterPro"/>
</dbReference>
<evidence type="ECO:0000256" key="4">
    <source>
        <dbReference type="PROSITE-ProRule" id="PRU00409"/>
    </source>
</evidence>
<dbReference type="AlphaFoldDB" id="A0A372GGL5"/>
<keyword evidence="1" id="KW-0436">Ligase</keyword>
<evidence type="ECO:0000256" key="3">
    <source>
        <dbReference type="ARBA" id="ARBA00022840"/>
    </source>
</evidence>
<dbReference type="GO" id="GO:0016874">
    <property type="term" value="F:ligase activity"/>
    <property type="evidence" value="ECO:0007669"/>
    <property type="project" value="UniProtKB-KW"/>
</dbReference>
<dbReference type="EMBL" id="QVNQ01000005">
    <property type="protein sequence ID" value="RFS84229.1"/>
    <property type="molecule type" value="Genomic_DNA"/>
</dbReference>
<comment type="caution">
    <text evidence="6">The sequence shown here is derived from an EMBL/GenBank/DDBJ whole genome shotgun (WGS) entry which is preliminary data.</text>
</comment>
<dbReference type="PANTHER" id="PTHR43585:SF2">
    <property type="entry name" value="ATP-GRASP ENZYME FSQD"/>
    <property type="match status" value="1"/>
</dbReference>
<dbReference type="Gene3D" id="3.30.470.20">
    <property type="entry name" value="ATP-grasp fold, B domain"/>
    <property type="match status" value="1"/>
</dbReference>
<dbReference type="SUPFAM" id="SSF56059">
    <property type="entry name" value="Glutathione synthetase ATP-binding domain-like"/>
    <property type="match status" value="1"/>
</dbReference>